<proteinExistence type="predicted"/>
<accession>A0A1M5HF21</accession>
<dbReference type="InterPro" id="IPR001375">
    <property type="entry name" value="Peptidase_S9_cat"/>
</dbReference>
<dbReference type="GO" id="GO:0006508">
    <property type="term" value="P:proteolysis"/>
    <property type="evidence" value="ECO:0007669"/>
    <property type="project" value="InterPro"/>
</dbReference>
<dbReference type="SUPFAM" id="SSF53474">
    <property type="entry name" value="alpha/beta-Hydrolases"/>
    <property type="match status" value="1"/>
</dbReference>
<name>A0A1M5HF21_STRHI</name>
<dbReference type="AlphaFoldDB" id="A0A1M5HF21"/>
<dbReference type="GO" id="GO:0004177">
    <property type="term" value="F:aminopeptidase activity"/>
    <property type="evidence" value="ECO:0007669"/>
    <property type="project" value="UniProtKB-KW"/>
</dbReference>
<dbReference type="PANTHER" id="PTHR42776">
    <property type="entry name" value="SERINE PEPTIDASE S9 FAMILY MEMBER"/>
    <property type="match status" value="1"/>
</dbReference>
<dbReference type="Pfam" id="PF00326">
    <property type="entry name" value="Peptidase_S9"/>
    <property type="match status" value="1"/>
</dbReference>
<dbReference type="Gene3D" id="3.40.50.1820">
    <property type="entry name" value="alpha/beta hydrolase"/>
    <property type="match status" value="1"/>
</dbReference>
<dbReference type="InterPro" id="IPR011659">
    <property type="entry name" value="WD40"/>
</dbReference>
<protein>
    <submittedName>
        <fullName evidence="4">Dipeptidyl aminopeptidase/acylaminoacyl peptidase</fullName>
    </submittedName>
</protein>
<keyword evidence="4" id="KW-0031">Aminopeptidase</keyword>
<organism evidence="4 5">
    <name type="scientific">Streptoalloteichus hindustanus</name>
    <dbReference type="NCBI Taxonomy" id="2017"/>
    <lineage>
        <taxon>Bacteria</taxon>
        <taxon>Bacillati</taxon>
        <taxon>Actinomycetota</taxon>
        <taxon>Actinomycetes</taxon>
        <taxon>Pseudonocardiales</taxon>
        <taxon>Pseudonocardiaceae</taxon>
        <taxon>Streptoalloteichus</taxon>
    </lineage>
</organism>
<sequence length="666" mass="71692">MRPEDLTLLPTIGRPTLRDDLLLVDVAWPDLTADEQRGAVWRVPLGERADAVDVVDEAAGGPTEWTRGDRDSAPRISPDGRWVAFLRRGSGSGPAARPQLHVMPTGGGEARRLTDLPLGAGAPVWSPDSRRIALVARVPEPGRYGTEEGVGPEAEAPRRITRLTYRLDDVGFLLDRPNQVFVVDVAADDPEPRQLTSLAAGVSVPTWTPDGRHLVFETERDGERPEDSLHSDLYTVPADGGDPVLLLRTRGHAAHPVVTGDGVLLYLGTEFTGIHAVARNTGLWAVPLVLGATCAVGGEPRRLTDVETVDCEPLSGPPAPAGDDVLVAVRNRGAVELRAVPLDAEGVALADLPLVVGDRAAVRAFDVDGDRVAAVVSTPESPAEVVLVDTPGGARTLTAWSEPLRAAGVRPAREITATAPDGYPVHGWLVTPEGEGPHPVLLCVHGGPFQYHGWGFFDEAQVYAAAGYAVVLPNPRGSAGYGQEHGRAVIGRFGSVDVDDVLALLNAALERPECDAERVGVMGGSYGGLLTTWLAAHHGHRFRAAWSERAVNAWDSFRGSSDIGWWFADAYCGPDPEAQRAMSPLTHAHRIDLPFAVVHSESDWRCPVEQAQRLFVALRLNGVAAELVLFPGEGHELTRSGRPRHRRQRFDLVLEWWERHLVGPGR</sequence>
<evidence type="ECO:0000313" key="4">
    <source>
        <dbReference type="EMBL" id="SHG14531.1"/>
    </source>
</evidence>
<dbReference type="InterPro" id="IPR011042">
    <property type="entry name" value="6-blade_b-propeller_TolB-like"/>
</dbReference>
<dbReference type="GO" id="GO:0004252">
    <property type="term" value="F:serine-type endopeptidase activity"/>
    <property type="evidence" value="ECO:0007669"/>
    <property type="project" value="TreeGrafter"/>
</dbReference>
<evidence type="ECO:0000256" key="1">
    <source>
        <dbReference type="ARBA" id="ARBA00022801"/>
    </source>
</evidence>
<gene>
    <name evidence="4" type="ORF">SAMN05444320_106535</name>
</gene>
<reference evidence="4 5" key="1">
    <citation type="submission" date="2016-11" db="EMBL/GenBank/DDBJ databases">
        <authorList>
            <person name="Jaros S."/>
            <person name="Januszkiewicz K."/>
            <person name="Wedrychowicz H."/>
        </authorList>
    </citation>
    <scope>NUCLEOTIDE SEQUENCE [LARGE SCALE GENOMIC DNA]</scope>
    <source>
        <strain evidence="4 5">DSM 44523</strain>
    </source>
</reference>
<dbReference type="EMBL" id="FQVN01000006">
    <property type="protein sequence ID" value="SHG14531.1"/>
    <property type="molecule type" value="Genomic_DNA"/>
</dbReference>
<evidence type="ECO:0000256" key="2">
    <source>
        <dbReference type="ARBA" id="ARBA00022825"/>
    </source>
</evidence>
<keyword evidence="1" id="KW-0378">Hydrolase</keyword>
<dbReference type="OrthoDB" id="262125at2"/>
<dbReference type="Gene3D" id="2.120.10.30">
    <property type="entry name" value="TolB, C-terminal domain"/>
    <property type="match status" value="2"/>
</dbReference>
<feature type="domain" description="Peptidase S9 prolyl oligopeptidase catalytic" evidence="3">
    <location>
        <begin position="454"/>
        <end position="661"/>
    </location>
</feature>
<evidence type="ECO:0000259" key="3">
    <source>
        <dbReference type="Pfam" id="PF00326"/>
    </source>
</evidence>
<dbReference type="PANTHER" id="PTHR42776:SF27">
    <property type="entry name" value="DIPEPTIDYL PEPTIDASE FAMILY MEMBER 6"/>
    <property type="match status" value="1"/>
</dbReference>
<dbReference type="RefSeq" id="WP_073485911.1">
    <property type="nucleotide sequence ID" value="NZ_FQVN01000006.1"/>
</dbReference>
<dbReference type="Proteomes" id="UP000184501">
    <property type="component" value="Unassembled WGS sequence"/>
</dbReference>
<evidence type="ECO:0000313" key="5">
    <source>
        <dbReference type="Proteomes" id="UP000184501"/>
    </source>
</evidence>
<keyword evidence="2" id="KW-0720">Serine protease</keyword>
<keyword evidence="5" id="KW-1185">Reference proteome</keyword>
<keyword evidence="4" id="KW-0645">Protease</keyword>
<dbReference type="SUPFAM" id="SSF82171">
    <property type="entry name" value="DPP6 N-terminal domain-like"/>
    <property type="match status" value="1"/>
</dbReference>
<dbReference type="Pfam" id="PF07676">
    <property type="entry name" value="PD40"/>
    <property type="match status" value="3"/>
</dbReference>
<dbReference type="STRING" id="2017.SAMN05444320_106535"/>
<dbReference type="InterPro" id="IPR029058">
    <property type="entry name" value="AB_hydrolase_fold"/>
</dbReference>